<organism evidence="10 11">
    <name type="scientific">Microdochium bolleyi</name>
    <dbReference type="NCBI Taxonomy" id="196109"/>
    <lineage>
        <taxon>Eukaryota</taxon>
        <taxon>Fungi</taxon>
        <taxon>Dikarya</taxon>
        <taxon>Ascomycota</taxon>
        <taxon>Pezizomycotina</taxon>
        <taxon>Sordariomycetes</taxon>
        <taxon>Xylariomycetidae</taxon>
        <taxon>Xylariales</taxon>
        <taxon>Microdochiaceae</taxon>
        <taxon>Microdochium</taxon>
    </lineage>
</organism>
<dbReference type="InterPro" id="IPR011006">
    <property type="entry name" value="CheY-like_superfamily"/>
</dbReference>
<dbReference type="EC" id="2.7.13.3" evidence="2"/>
<feature type="compositionally biased region" description="Polar residues" evidence="7">
    <location>
        <begin position="293"/>
        <end position="321"/>
    </location>
</feature>
<keyword evidence="4" id="KW-0808">Transferase</keyword>
<dbReference type="STRING" id="196109.A0A136IJ57"/>
<evidence type="ECO:0000259" key="9">
    <source>
        <dbReference type="PROSITE" id="PS50110"/>
    </source>
</evidence>
<dbReference type="PRINTS" id="PR00344">
    <property type="entry name" value="BCTRLSENSOR"/>
</dbReference>
<gene>
    <name evidence="10" type="ORF">Micbo1qcDRAFT_210322</name>
</gene>
<feature type="region of interest" description="Disordered" evidence="7">
    <location>
        <begin position="369"/>
        <end position="394"/>
    </location>
</feature>
<keyword evidence="3 6" id="KW-0597">Phosphoprotein</keyword>
<dbReference type="InterPro" id="IPR001789">
    <property type="entry name" value="Sig_transdc_resp-reg_receiver"/>
</dbReference>
<accession>A0A136IJ57</accession>
<keyword evidence="5" id="KW-0418">Kinase</keyword>
<feature type="compositionally biased region" description="Pro residues" evidence="7">
    <location>
        <begin position="1005"/>
        <end position="1014"/>
    </location>
</feature>
<dbReference type="SMART" id="SM00388">
    <property type="entry name" value="HisKA"/>
    <property type="match status" value="1"/>
</dbReference>
<dbReference type="OrthoDB" id="303614at2759"/>
<dbReference type="Gene3D" id="3.40.50.2300">
    <property type="match status" value="1"/>
</dbReference>
<feature type="compositionally biased region" description="Polar residues" evidence="7">
    <location>
        <begin position="260"/>
        <end position="270"/>
    </location>
</feature>
<dbReference type="SMART" id="SM00448">
    <property type="entry name" value="REC"/>
    <property type="match status" value="1"/>
</dbReference>
<dbReference type="Proteomes" id="UP000070501">
    <property type="component" value="Unassembled WGS sequence"/>
</dbReference>
<reference evidence="11" key="1">
    <citation type="submission" date="2016-02" db="EMBL/GenBank/DDBJ databases">
        <title>Draft genome sequence of Microdochium bolleyi, a fungal endophyte of beachgrass.</title>
        <authorList>
            <consortium name="DOE Joint Genome Institute"/>
            <person name="David A.S."/>
            <person name="May G."/>
            <person name="Haridas S."/>
            <person name="Lim J."/>
            <person name="Wang M."/>
            <person name="Labutti K."/>
            <person name="Lipzen A."/>
            <person name="Barry K."/>
            <person name="Grigoriev I.V."/>
        </authorList>
    </citation>
    <scope>NUCLEOTIDE SEQUENCE [LARGE SCALE GENOMIC DNA]</scope>
    <source>
        <strain evidence="11">J235TASD1</strain>
    </source>
</reference>
<dbReference type="InParanoid" id="A0A136IJ57"/>
<name>A0A136IJ57_9PEZI</name>
<dbReference type="CDD" id="cd17546">
    <property type="entry name" value="REC_hyHK_CKI1_RcsC-like"/>
    <property type="match status" value="1"/>
</dbReference>
<evidence type="ECO:0000256" key="5">
    <source>
        <dbReference type="ARBA" id="ARBA00022777"/>
    </source>
</evidence>
<feature type="modified residue" description="4-aspartylphosphate" evidence="6">
    <location>
        <position position="1118"/>
    </location>
</feature>
<feature type="compositionally biased region" description="Low complexity" evidence="7">
    <location>
        <begin position="957"/>
        <end position="966"/>
    </location>
</feature>
<dbReference type="SUPFAM" id="SSF55874">
    <property type="entry name" value="ATPase domain of HSP90 chaperone/DNA topoisomerase II/histidine kinase"/>
    <property type="match status" value="1"/>
</dbReference>
<evidence type="ECO:0000259" key="8">
    <source>
        <dbReference type="PROSITE" id="PS50109"/>
    </source>
</evidence>
<dbReference type="InterPro" id="IPR003594">
    <property type="entry name" value="HATPase_dom"/>
</dbReference>
<dbReference type="EMBL" id="KQ964308">
    <property type="protein sequence ID" value="KXJ84952.1"/>
    <property type="molecule type" value="Genomic_DNA"/>
</dbReference>
<dbReference type="Gene3D" id="3.30.450.40">
    <property type="match status" value="1"/>
</dbReference>
<evidence type="ECO:0000256" key="3">
    <source>
        <dbReference type="ARBA" id="ARBA00022553"/>
    </source>
</evidence>
<dbReference type="Gene3D" id="3.30.565.10">
    <property type="entry name" value="Histidine kinase-like ATPase, C-terminal domain"/>
    <property type="match status" value="1"/>
</dbReference>
<dbReference type="InterPro" id="IPR005467">
    <property type="entry name" value="His_kinase_dom"/>
</dbReference>
<evidence type="ECO:0000256" key="2">
    <source>
        <dbReference type="ARBA" id="ARBA00012438"/>
    </source>
</evidence>
<dbReference type="Pfam" id="PF00512">
    <property type="entry name" value="HisKA"/>
    <property type="match status" value="1"/>
</dbReference>
<feature type="region of interest" description="Disordered" evidence="7">
    <location>
        <begin position="426"/>
        <end position="446"/>
    </location>
</feature>
<feature type="region of interest" description="Disordered" evidence="7">
    <location>
        <begin position="957"/>
        <end position="1049"/>
    </location>
</feature>
<dbReference type="InterPro" id="IPR004358">
    <property type="entry name" value="Sig_transdc_His_kin-like_C"/>
</dbReference>
<dbReference type="InterPro" id="IPR036890">
    <property type="entry name" value="HATPase_C_sf"/>
</dbReference>
<dbReference type="PROSITE" id="PS50110">
    <property type="entry name" value="RESPONSE_REGULATORY"/>
    <property type="match status" value="1"/>
</dbReference>
<dbReference type="Gene3D" id="1.10.287.130">
    <property type="match status" value="1"/>
</dbReference>
<feature type="region of interest" description="Disordered" evidence="7">
    <location>
        <begin position="253"/>
        <end position="325"/>
    </location>
</feature>
<dbReference type="GO" id="GO:0009927">
    <property type="term" value="F:histidine phosphotransfer kinase activity"/>
    <property type="evidence" value="ECO:0007669"/>
    <property type="project" value="TreeGrafter"/>
</dbReference>
<dbReference type="AlphaFoldDB" id="A0A136IJ57"/>
<protein>
    <recommendedName>
        <fullName evidence="2">histidine kinase</fullName>
        <ecNumber evidence="2">2.7.13.3</ecNumber>
    </recommendedName>
</protein>
<sequence length="1238" mass="133127">MAALDSPNLEARREREVFRILPQLLDTTAASAHLLPPSELPASAHDPVLTPLAQLAVFKLDVRRCLVSVFDRKRQVVIAEATKDSPLCPPSAAPWEQAWLGGTAIPRGGGICEHVLLADGPSPASHASAGGHVDDSQLVTSVVPDFMLDAWFRDRPYMLQPPFNRLYAGVALVTGNSIKIGVLCVFDETPRPAGLDAGQLRFMRELSRAVTSHLESHQPVTTLRRGERMVRGLGSFFEGKTTISRWQRGSSAGLRAISPGMQNTPETNTEGGKGPEEEQHQERPQPVPIQPVSEGSSPTANRSAVPTPASSRTIRTLSSLQDPIPHNTRAIFGRAANIIRESVEAEGVVFLDASISSYGGLIPGGQNDGTHVHSSSVASDVLPPETTTGNHGKPRTCQVLAFSTSTHSSVQRDCVVHPSGRIFTLDDEGAPLETSDNGDSASETEATVGILPEGRRREQSSAHTHDYELVASMFPGARSVLLVPMWDSRTKKWFAGSFLWTTSSARCLTAEGELSYLRAFTATIMADVDWADAAASERAQSVLLGSLSHELRSPLHGIVAAVELLHDRELSTFQAGLLKTMDYCARTLLDYSKINTLVRSKHPQPATINSRPCGRQPSLPTVDAGAVRRLLMNLVGNALKYTATGFVRVRVREGQHRPRVYDDDSGNDNNGDDCTHPASHLLLDISDSGRGIGPDFLRNRAFWPFSQEDVLSQGTGLGLSLVKDIVEALRGSLHIESQLHHGTTVTVAIPIPPPSSCPRPLTPFQDHVHTLRGLRVSLQGFRAEPTALGVTTSTTTTINTLPPTELDIMRTLCRNWLQLDIISPDTSDIRPDLILCTEKAASRYIAAVDVSLPPVVAICESAAMAHNCSLSFVEDRRVRVFETLSQPIGPRKLASALVLAIDKFNRARLSELGGPPSPPAKPARERLLLDRLLTPEFHPGREFPFLAAAGGGAAAAAPSTTATTNARGDMPLRPAPTMSSSLSLPQRLEGADSTTPKQQHYLDSRPPPSPPSPHPSSTWTSAGDGSDPERETCSSPAVPPAQSSPAVAHIPIPVPRRDYFLLVDDNNINLQILVSFMKKLGHPYRKATNGLEALGAYAEAAEAATATGSMPFSHVLMDISMPVMDGLESTRRIRQLEKNSAAATTMTLTLPAVTNDAVCKGGASHHQTNDNDNEDGGRCAAGEQQHLQGVPLIQPAKITALTGLASAAAQKEAFVSGVDVYLTKPVRFRDLSRVLLEP</sequence>
<dbReference type="Pfam" id="PF00072">
    <property type="entry name" value="Response_reg"/>
    <property type="match status" value="1"/>
</dbReference>
<feature type="domain" description="Histidine kinase" evidence="8">
    <location>
        <begin position="546"/>
        <end position="753"/>
    </location>
</feature>
<dbReference type="InterPro" id="IPR003661">
    <property type="entry name" value="HisK_dim/P_dom"/>
</dbReference>
<dbReference type="PROSITE" id="PS50109">
    <property type="entry name" value="HIS_KIN"/>
    <property type="match status" value="1"/>
</dbReference>
<evidence type="ECO:0000256" key="6">
    <source>
        <dbReference type="PROSITE-ProRule" id="PRU00169"/>
    </source>
</evidence>
<evidence type="ECO:0000256" key="7">
    <source>
        <dbReference type="SAM" id="MobiDB-lite"/>
    </source>
</evidence>
<feature type="compositionally biased region" description="Low complexity" evidence="7">
    <location>
        <begin position="1034"/>
        <end position="1048"/>
    </location>
</feature>
<dbReference type="SMART" id="SM00387">
    <property type="entry name" value="HATPase_c"/>
    <property type="match status" value="1"/>
</dbReference>
<dbReference type="InterPro" id="IPR029016">
    <property type="entry name" value="GAF-like_dom_sf"/>
</dbReference>
<feature type="compositionally biased region" description="Polar residues" evidence="7">
    <location>
        <begin position="369"/>
        <end position="378"/>
    </location>
</feature>
<dbReference type="InterPro" id="IPR036097">
    <property type="entry name" value="HisK_dim/P_sf"/>
</dbReference>
<dbReference type="Pfam" id="PF02518">
    <property type="entry name" value="HATPase_c"/>
    <property type="match status" value="1"/>
</dbReference>
<dbReference type="SUPFAM" id="SSF52172">
    <property type="entry name" value="CheY-like"/>
    <property type="match status" value="1"/>
</dbReference>
<dbReference type="GO" id="GO:0005886">
    <property type="term" value="C:plasma membrane"/>
    <property type="evidence" value="ECO:0007669"/>
    <property type="project" value="TreeGrafter"/>
</dbReference>
<feature type="compositionally biased region" description="Basic and acidic residues" evidence="7">
    <location>
        <begin position="273"/>
        <end position="283"/>
    </location>
</feature>
<evidence type="ECO:0000313" key="10">
    <source>
        <dbReference type="EMBL" id="KXJ84952.1"/>
    </source>
</evidence>
<dbReference type="SUPFAM" id="SSF55781">
    <property type="entry name" value="GAF domain-like"/>
    <property type="match status" value="1"/>
</dbReference>
<evidence type="ECO:0000313" key="11">
    <source>
        <dbReference type="Proteomes" id="UP000070501"/>
    </source>
</evidence>
<dbReference type="GO" id="GO:0000155">
    <property type="term" value="F:phosphorelay sensor kinase activity"/>
    <property type="evidence" value="ECO:0007669"/>
    <property type="project" value="InterPro"/>
</dbReference>
<comment type="catalytic activity">
    <reaction evidence="1">
        <text>ATP + protein L-histidine = ADP + protein N-phospho-L-histidine.</text>
        <dbReference type="EC" id="2.7.13.3"/>
    </reaction>
</comment>
<dbReference type="CDD" id="cd00082">
    <property type="entry name" value="HisKA"/>
    <property type="match status" value="1"/>
</dbReference>
<keyword evidence="11" id="KW-1185">Reference proteome</keyword>
<dbReference type="SUPFAM" id="SSF47384">
    <property type="entry name" value="Homodimeric domain of signal transducing histidine kinase"/>
    <property type="match status" value="1"/>
</dbReference>
<evidence type="ECO:0000256" key="4">
    <source>
        <dbReference type="ARBA" id="ARBA00022679"/>
    </source>
</evidence>
<dbReference type="PANTHER" id="PTHR43047">
    <property type="entry name" value="TWO-COMPONENT HISTIDINE PROTEIN KINASE"/>
    <property type="match status" value="1"/>
</dbReference>
<feature type="domain" description="Response regulatory" evidence="9">
    <location>
        <begin position="1059"/>
        <end position="1238"/>
    </location>
</feature>
<evidence type="ECO:0000256" key="1">
    <source>
        <dbReference type="ARBA" id="ARBA00000085"/>
    </source>
</evidence>
<dbReference type="PANTHER" id="PTHR43047:SF72">
    <property type="entry name" value="OSMOSENSING HISTIDINE PROTEIN KINASE SLN1"/>
    <property type="match status" value="1"/>
</dbReference>
<proteinExistence type="predicted"/>
<feature type="compositionally biased region" description="Polar residues" evidence="7">
    <location>
        <begin position="434"/>
        <end position="445"/>
    </location>
</feature>